<dbReference type="AlphaFoldDB" id="A0A4P9Z8X9"/>
<dbReference type="NCBIfam" id="TIGR01802">
    <property type="entry name" value="CM_pl-yst"/>
    <property type="match status" value="1"/>
</dbReference>
<evidence type="ECO:0000256" key="11">
    <source>
        <dbReference type="ARBA" id="ARBA00023222"/>
    </source>
</evidence>
<dbReference type="Proteomes" id="UP000268321">
    <property type="component" value="Unassembled WGS sequence"/>
</dbReference>
<name>A0A4P9Z8X9_9ASCO</name>
<dbReference type="FunFam" id="1.10.590.10:FF:000002">
    <property type="entry name" value="Chorismate mutase"/>
    <property type="match status" value="1"/>
</dbReference>
<keyword evidence="18" id="KW-1185">Reference proteome</keyword>
<evidence type="ECO:0000256" key="14">
    <source>
        <dbReference type="ARBA" id="ARBA00055515"/>
    </source>
</evidence>
<comment type="function">
    <text evidence="14">Catalyzes the Claisen rearrangement of chorismate to prephenate. Acts at the first branch point in the aromatic amino acid pathway where it steers biosynthesis towards phenylalanine and tyrosine, and away from tryptophan.</text>
</comment>
<dbReference type="GO" id="GO:0046417">
    <property type="term" value="P:chorismate metabolic process"/>
    <property type="evidence" value="ECO:0007669"/>
    <property type="project" value="InterPro"/>
</dbReference>
<dbReference type="PROSITE" id="PS51169">
    <property type="entry name" value="CHORISMATE_MUT_3"/>
    <property type="match status" value="1"/>
</dbReference>
<evidence type="ECO:0000313" key="17">
    <source>
        <dbReference type="EMBL" id="RKP28421.1"/>
    </source>
</evidence>
<dbReference type="OrthoDB" id="191918at2759"/>
<comment type="subcellular location">
    <subcellularLocation>
        <location evidence="1">Cytoplasm</location>
    </subcellularLocation>
</comment>
<feature type="domain" description="Chorismate mutase" evidence="16">
    <location>
        <begin position="140"/>
        <end position="247"/>
    </location>
</feature>
<evidence type="ECO:0000256" key="9">
    <source>
        <dbReference type="ARBA" id="ARBA00022605"/>
    </source>
</evidence>
<dbReference type="EC" id="5.4.99.5" evidence="4 15"/>
<evidence type="ECO:0000256" key="6">
    <source>
        <dbReference type="ARBA" id="ARBA00022490"/>
    </source>
</evidence>
<keyword evidence="8" id="KW-0021">Allosteric enzyme</keyword>
<evidence type="ECO:0000256" key="15">
    <source>
        <dbReference type="PIRNR" id="PIRNR017318"/>
    </source>
</evidence>
<evidence type="ECO:0000256" key="5">
    <source>
        <dbReference type="ARBA" id="ARBA00020296"/>
    </source>
</evidence>
<evidence type="ECO:0000256" key="13">
    <source>
        <dbReference type="ARBA" id="ARBA00023979"/>
    </source>
</evidence>
<proteinExistence type="predicted"/>
<dbReference type="UniPathway" id="UPA00120">
    <property type="reaction ID" value="UER00203"/>
</dbReference>
<evidence type="ECO:0000256" key="4">
    <source>
        <dbReference type="ARBA" id="ARBA00012404"/>
    </source>
</evidence>
<dbReference type="GO" id="GO:0006571">
    <property type="term" value="P:tyrosine biosynthetic process"/>
    <property type="evidence" value="ECO:0007669"/>
    <property type="project" value="UniProtKB-KW"/>
</dbReference>
<dbReference type="SUPFAM" id="SSF48600">
    <property type="entry name" value="Chorismate mutase II"/>
    <property type="match status" value="1"/>
</dbReference>
<dbReference type="InterPro" id="IPR008238">
    <property type="entry name" value="Chorismate_mutase_AroQ_euk"/>
</dbReference>
<dbReference type="PANTHER" id="PTHR21145">
    <property type="entry name" value="CHORISMATE MUTASE"/>
    <property type="match status" value="1"/>
</dbReference>
<evidence type="ECO:0000256" key="7">
    <source>
        <dbReference type="ARBA" id="ARBA00022498"/>
    </source>
</evidence>
<keyword evidence="10 15" id="KW-0057">Aromatic amino acid biosynthesis</keyword>
<dbReference type="InterPro" id="IPR036263">
    <property type="entry name" value="Chorismate_II_sf"/>
</dbReference>
<evidence type="ECO:0000256" key="1">
    <source>
        <dbReference type="ARBA" id="ARBA00004496"/>
    </source>
</evidence>
<evidence type="ECO:0000256" key="2">
    <source>
        <dbReference type="ARBA" id="ARBA00004817"/>
    </source>
</evidence>
<gene>
    <name evidence="17" type="ORF">METBISCDRAFT_32162</name>
</gene>
<accession>A0A4P9Z8X9</accession>
<keyword evidence="9 15" id="KW-0028">Amino-acid biosynthesis</keyword>
<dbReference type="InterPro" id="IPR037039">
    <property type="entry name" value="CM_AroQ_sf_eucaryotic"/>
</dbReference>
<evidence type="ECO:0000313" key="18">
    <source>
        <dbReference type="Proteomes" id="UP000268321"/>
    </source>
</evidence>
<dbReference type="InterPro" id="IPR002701">
    <property type="entry name" value="CM_II_prokaryot"/>
</dbReference>
<keyword evidence="7" id="KW-0827">Tyrosine biosynthesis</keyword>
<dbReference type="GO" id="GO:0009094">
    <property type="term" value="P:L-phenylalanine biosynthetic process"/>
    <property type="evidence" value="ECO:0007669"/>
    <property type="project" value="UniProtKB-KW"/>
</dbReference>
<evidence type="ECO:0000256" key="12">
    <source>
        <dbReference type="ARBA" id="ARBA00023235"/>
    </source>
</evidence>
<reference evidence="18" key="1">
    <citation type="journal article" date="2018" name="Nat. Microbiol.">
        <title>Leveraging single-cell genomics to expand the fungal tree of life.</title>
        <authorList>
            <person name="Ahrendt S.R."/>
            <person name="Quandt C.A."/>
            <person name="Ciobanu D."/>
            <person name="Clum A."/>
            <person name="Salamov A."/>
            <person name="Andreopoulos B."/>
            <person name="Cheng J.F."/>
            <person name="Woyke T."/>
            <person name="Pelin A."/>
            <person name="Henrissat B."/>
            <person name="Reynolds N.K."/>
            <person name="Benny G.L."/>
            <person name="Smith M.E."/>
            <person name="James T.Y."/>
            <person name="Grigoriev I.V."/>
        </authorList>
    </citation>
    <scope>NUCLEOTIDE SEQUENCE [LARGE SCALE GENOMIC DNA]</scope>
    <source>
        <strain evidence="18">Baker2002</strain>
    </source>
</reference>
<comment type="catalytic activity">
    <reaction evidence="13">
        <text>chorismate = prephenate</text>
        <dbReference type="Rhea" id="RHEA:13897"/>
        <dbReference type="ChEBI" id="CHEBI:29748"/>
        <dbReference type="ChEBI" id="CHEBI:29934"/>
        <dbReference type="EC" id="5.4.99.5"/>
    </reaction>
    <physiologicalReaction direction="left-to-right" evidence="13">
        <dbReference type="Rhea" id="RHEA:13898"/>
    </physiologicalReaction>
</comment>
<keyword evidence="12 15" id="KW-0413">Isomerase</keyword>
<dbReference type="PANTHER" id="PTHR21145:SF12">
    <property type="entry name" value="CHORISMATE MUTASE"/>
    <property type="match status" value="1"/>
</dbReference>
<comment type="subunit">
    <text evidence="3">Homodimer.</text>
</comment>
<dbReference type="GO" id="GO:0005737">
    <property type="term" value="C:cytoplasm"/>
    <property type="evidence" value="ECO:0007669"/>
    <property type="project" value="UniProtKB-SubCell"/>
</dbReference>
<dbReference type="EMBL" id="ML004898">
    <property type="protein sequence ID" value="RKP28421.1"/>
    <property type="molecule type" value="Genomic_DNA"/>
</dbReference>
<organism evidence="17 18">
    <name type="scientific">Metschnikowia bicuspidata</name>
    <dbReference type="NCBI Taxonomy" id="27322"/>
    <lineage>
        <taxon>Eukaryota</taxon>
        <taxon>Fungi</taxon>
        <taxon>Dikarya</taxon>
        <taxon>Ascomycota</taxon>
        <taxon>Saccharomycotina</taxon>
        <taxon>Pichiomycetes</taxon>
        <taxon>Metschnikowiaceae</taxon>
        <taxon>Metschnikowia</taxon>
    </lineage>
</organism>
<comment type="pathway">
    <text evidence="2">Metabolic intermediate biosynthesis; prephenate biosynthesis; prephenate from chorismate: step 1/1.</text>
</comment>
<keyword evidence="11" id="KW-0584">Phenylalanine biosynthesis</keyword>
<dbReference type="Pfam" id="PF01817">
    <property type="entry name" value="CM_2"/>
    <property type="match status" value="1"/>
</dbReference>
<evidence type="ECO:0000256" key="8">
    <source>
        <dbReference type="ARBA" id="ARBA00022533"/>
    </source>
</evidence>
<dbReference type="PIRSF" id="PIRSF017318">
    <property type="entry name" value="Chor_mut_AroQ_eu"/>
    <property type="match status" value="1"/>
</dbReference>
<keyword evidence="6" id="KW-0963">Cytoplasm</keyword>
<protein>
    <recommendedName>
        <fullName evidence="5 15">Chorismate mutase</fullName>
        <ecNumber evidence="4 15">5.4.99.5</ecNumber>
    </recommendedName>
</protein>
<evidence type="ECO:0000256" key="10">
    <source>
        <dbReference type="ARBA" id="ARBA00023141"/>
    </source>
</evidence>
<evidence type="ECO:0000259" key="16">
    <source>
        <dbReference type="Pfam" id="PF01817"/>
    </source>
</evidence>
<evidence type="ECO:0000256" key="3">
    <source>
        <dbReference type="ARBA" id="ARBA00011738"/>
    </source>
</evidence>
<dbReference type="GO" id="GO:0004106">
    <property type="term" value="F:chorismate mutase activity"/>
    <property type="evidence" value="ECO:0007669"/>
    <property type="project" value="UniProtKB-UniRule"/>
</dbReference>
<sequence length="262" mass="30309">MDFLKPETVLNLTNIRQSLTRMEDTIVFSLIERSQFFMLPSIYIPNKYQIPGYNGSFMEWLLLETERMHSQVRRYKAPDEMAFFPHKLLQPILPCVSYPQVLAPYSSEINYNTEILEYYVKKIVPEVSCGEGDQEENSGSVAVCDVECLQALSRRIHFGMFVAEAKYRADPVLYDRLIATRDVDGIMSSITNSAVEQQIVDRVRSKCEAFGTDPSLRYSQKQQQKVNPELLVHLYRDYVIPLTKKVEVDYLLRRRPDSLGTA</sequence>
<dbReference type="Gene3D" id="1.10.590.10">
    <property type="entry name" value="Chorismate mutase, AroQ class superfamily, eukaryotic"/>
    <property type="match status" value="1"/>
</dbReference>